<name>A0A4S4LZK8_9AGAM</name>
<evidence type="ECO:0000313" key="2">
    <source>
        <dbReference type="EMBL" id="THH17587.1"/>
    </source>
</evidence>
<protein>
    <submittedName>
        <fullName evidence="2">Uncharacterized protein</fullName>
    </submittedName>
</protein>
<dbReference type="Proteomes" id="UP000310158">
    <property type="component" value="Unassembled WGS sequence"/>
</dbReference>
<feature type="region of interest" description="Disordered" evidence="1">
    <location>
        <begin position="67"/>
        <end position="88"/>
    </location>
</feature>
<accession>A0A4S4LZK8</accession>
<sequence length="88" mass="9339">MVTHFYDSSTDSVSTQDTRLNPARAMTDAQIPCLVWAEDALSFVHLVPTCLFALQLLVPDEHLEAASSAGCPTGEFGNPTLPGSSSNS</sequence>
<proteinExistence type="predicted"/>
<dbReference type="OrthoDB" id="2730545at2759"/>
<gene>
    <name evidence="2" type="ORF">EW146_g3267</name>
</gene>
<keyword evidence="3" id="KW-1185">Reference proteome</keyword>
<comment type="caution">
    <text evidence="2">The sequence shown here is derived from an EMBL/GenBank/DDBJ whole genome shotgun (WGS) entry which is preliminary data.</text>
</comment>
<dbReference type="AlphaFoldDB" id="A0A4S4LZK8"/>
<evidence type="ECO:0000256" key="1">
    <source>
        <dbReference type="SAM" id="MobiDB-lite"/>
    </source>
</evidence>
<dbReference type="EMBL" id="SGPL01000105">
    <property type="protein sequence ID" value="THH17587.1"/>
    <property type="molecule type" value="Genomic_DNA"/>
</dbReference>
<reference evidence="2 3" key="1">
    <citation type="submission" date="2019-02" db="EMBL/GenBank/DDBJ databases">
        <title>Genome sequencing of the rare red list fungi Bondarzewia mesenterica.</title>
        <authorList>
            <person name="Buettner E."/>
            <person name="Kellner H."/>
        </authorList>
    </citation>
    <scope>NUCLEOTIDE SEQUENCE [LARGE SCALE GENOMIC DNA]</scope>
    <source>
        <strain evidence="2 3">DSM 108281</strain>
    </source>
</reference>
<evidence type="ECO:0000313" key="3">
    <source>
        <dbReference type="Proteomes" id="UP000310158"/>
    </source>
</evidence>
<organism evidence="2 3">
    <name type="scientific">Bondarzewia mesenterica</name>
    <dbReference type="NCBI Taxonomy" id="1095465"/>
    <lineage>
        <taxon>Eukaryota</taxon>
        <taxon>Fungi</taxon>
        <taxon>Dikarya</taxon>
        <taxon>Basidiomycota</taxon>
        <taxon>Agaricomycotina</taxon>
        <taxon>Agaricomycetes</taxon>
        <taxon>Russulales</taxon>
        <taxon>Bondarzewiaceae</taxon>
        <taxon>Bondarzewia</taxon>
    </lineage>
</organism>